<evidence type="ECO:0000256" key="1">
    <source>
        <dbReference type="SAM" id="Coils"/>
    </source>
</evidence>
<dbReference type="Proteomes" id="UP000663255">
    <property type="component" value="Chromosome 1"/>
</dbReference>
<evidence type="ECO:0000313" key="3">
    <source>
        <dbReference type="Proteomes" id="UP000663255"/>
    </source>
</evidence>
<dbReference type="EMBL" id="CP043893">
    <property type="protein sequence ID" value="QOI51568.1"/>
    <property type="molecule type" value="Genomic_DNA"/>
</dbReference>
<name>A0AAP9WKX4_LEPIR</name>
<gene>
    <name evidence="2" type="ORF">Lepto1489_14700</name>
</gene>
<sequence>MKFRNRLFLSLMIVALSGIHSENGYLYLENGILDYSNIPSSSPKTGNESKGKKSVYFSKKGLNFKIPLSYNVVERLRIENSGEKEVSIKVNSKAEKNLLYGVTGEGGDSFIKIPPGNVLSLPVRFFAQDTLPGTYSLENSISDEQGNILDTIRGTVEITKPDFKIETELLKKTPLVQQFRFKNKGDTLANFSIRLKNSDSLRMEPSVDHYLFPKDGSLEIAVYTTNRLEKNQSASFHVSSSGIEKEVPFLFEAASADSVEMVSLDPIVRLRNKDWYCTNRPIIHMSYTVPYFEKKEVQNLGFTSKFSWLTSKGEGSDTNGNDKADHWTLTEKGNVIMAGDDYDEDGEIDFFREQDSENRTLNRAYFKKDGKWFETNIVDLYLISSYLPFNDGANVQPHDLEVLINDVSFAQEKQIIPTGSRLRRIPLHRFNENQINGYSENRITVRTSHLPEANYQVNAENTLLIFYSTIQIPVVSRKKLDLNIKTISENIAEEEKKAADEPNEVKKEASLNLLSKLKQLRDQKLKEIEKFFQEHSEADTALKLTGVQYRGADLAVYGSDLSIQGNGISGKIRNMGYESLPYTVSLFQSSEKGYTLVETQEGRNLPPFAKRNFRFSIKNFSDKKRKIYKITISPKDKKKEELVTSNNQAHLIVGKENNAAELKKEMVALASEMGLTNDQVTLVSKPAIPEFSLKELENVKMNQIEFPWPQKLKKEERKFILE</sequence>
<dbReference type="RefSeq" id="WP_000672172.1">
    <property type="nucleotide sequence ID" value="NZ_CP043893.1"/>
</dbReference>
<organism evidence="2 3">
    <name type="scientific">Leptospira interrogans serovar Bataviae</name>
    <dbReference type="NCBI Taxonomy" id="312175"/>
    <lineage>
        <taxon>Bacteria</taxon>
        <taxon>Pseudomonadati</taxon>
        <taxon>Spirochaetota</taxon>
        <taxon>Spirochaetia</taxon>
        <taxon>Leptospirales</taxon>
        <taxon>Leptospiraceae</taxon>
        <taxon>Leptospira</taxon>
    </lineage>
</organism>
<dbReference type="AlphaFoldDB" id="A0AAP9WKX4"/>
<proteinExistence type="predicted"/>
<evidence type="ECO:0000313" key="2">
    <source>
        <dbReference type="EMBL" id="QOI51568.1"/>
    </source>
</evidence>
<keyword evidence="1" id="KW-0175">Coiled coil</keyword>
<protein>
    <submittedName>
        <fullName evidence="2">Uncharacterized protein</fullName>
    </submittedName>
</protein>
<accession>A0AAP9WKX4</accession>
<reference evidence="2" key="1">
    <citation type="submission" date="2019-09" db="EMBL/GenBank/DDBJ databases">
        <title>Comparative Genomics of Leptospira interrogans Reveals Genome Plasticity - A Common Adaptive Strategy for Survival in Various Hosts.</title>
        <authorList>
            <person name="Ramli S.R."/>
            <person name="Bunk B."/>
            <person name="Goris M."/>
            <person name="Bhuju S."/>
            <person name="Jarek M."/>
            <person name="Sproer C."/>
            <person name="Mustakim S."/>
            <person name="Strommenger B."/>
            <person name="Pessler F."/>
        </authorList>
    </citation>
    <scope>NUCLEOTIDE SEQUENCE</scope>
    <source>
        <strain evidence="2">1489</strain>
    </source>
</reference>
<feature type="coiled-coil region" evidence="1">
    <location>
        <begin position="477"/>
        <end position="534"/>
    </location>
</feature>